<dbReference type="PANTHER" id="PTHR46320:SF1">
    <property type="entry name" value="GLYCEROPHOSPHODIESTER PHOSPHODIESTERASE 1"/>
    <property type="match status" value="1"/>
</dbReference>
<reference evidence="2 3" key="1">
    <citation type="submission" date="2018-12" db="EMBL/GenBank/DDBJ databases">
        <title>Dyella dinghuensis sp. nov. DHOA06 and Dyella choica sp. nov. 4M-K27, isolated from forest soil.</title>
        <authorList>
            <person name="Qiu L.-H."/>
            <person name="Gao Z.-H."/>
        </authorList>
    </citation>
    <scope>NUCLEOTIDE SEQUENCE [LARGE SCALE GENOMIC DNA]</scope>
    <source>
        <strain evidence="2 3">4M-K27</strain>
    </source>
</reference>
<accession>A0A3S0RXZ5</accession>
<feature type="domain" description="GP-PDE" evidence="1">
    <location>
        <begin position="68"/>
        <end position="411"/>
    </location>
</feature>
<protein>
    <recommendedName>
        <fullName evidence="1">GP-PDE domain-containing protein</fullName>
    </recommendedName>
</protein>
<comment type="caution">
    <text evidence="2">The sequence shown here is derived from an EMBL/GenBank/DDBJ whole genome shotgun (WGS) entry which is preliminary data.</text>
</comment>
<dbReference type="SUPFAM" id="SSF51695">
    <property type="entry name" value="PLC-like phosphodiesterases"/>
    <property type="match status" value="1"/>
</dbReference>
<dbReference type="Pfam" id="PF03009">
    <property type="entry name" value="GDPD"/>
    <property type="match status" value="1"/>
</dbReference>
<dbReference type="InterPro" id="IPR017946">
    <property type="entry name" value="PLC-like_Pdiesterase_TIM-brl"/>
</dbReference>
<dbReference type="GO" id="GO:0006580">
    <property type="term" value="P:ethanolamine metabolic process"/>
    <property type="evidence" value="ECO:0007669"/>
    <property type="project" value="TreeGrafter"/>
</dbReference>
<gene>
    <name evidence="2" type="ORF">EKH80_18355</name>
</gene>
<dbReference type="Gene3D" id="3.20.20.190">
    <property type="entry name" value="Phosphatidylinositol (PI) phosphodiesterase"/>
    <property type="match status" value="1"/>
</dbReference>
<dbReference type="PROSITE" id="PS51704">
    <property type="entry name" value="GP_PDE"/>
    <property type="match status" value="1"/>
</dbReference>
<dbReference type="GO" id="GO:0008889">
    <property type="term" value="F:glycerophosphodiester phosphodiesterase activity"/>
    <property type="evidence" value="ECO:0007669"/>
    <property type="project" value="TreeGrafter"/>
</dbReference>
<dbReference type="Proteomes" id="UP000274358">
    <property type="component" value="Unassembled WGS sequence"/>
</dbReference>
<evidence type="ECO:0000313" key="2">
    <source>
        <dbReference type="EMBL" id="RUL71857.1"/>
    </source>
</evidence>
<evidence type="ECO:0000259" key="1">
    <source>
        <dbReference type="PROSITE" id="PS51704"/>
    </source>
</evidence>
<dbReference type="EMBL" id="RYYV01000017">
    <property type="protein sequence ID" value="RUL71857.1"/>
    <property type="molecule type" value="Genomic_DNA"/>
</dbReference>
<dbReference type="InterPro" id="IPR030395">
    <property type="entry name" value="GP_PDE_dom"/>
</dbReference>
<evidence type="ECO:0000313" key="3">
    <source>
        <dbReference type="Proteomes" id="UP000274358"/>
    </source>
</evidence>
<organism evidence="2 3">
    <name type="scientific">Dyella choica</name>
    <dbReference type="NCBI Taxonomy" id="1927959"/>
    <lineage>
        <taxon>Bacteria</taxon>
        <taxon>Pseudomonadati</taxon>
        <taxon>Pseudomonadota</taxon>
        <taxon>Gammaproteobacteria</taxon>
        <taxon>Lysobacterales</taxon>
        <taxon>Rhodanobacteraceae</taxon>
        <taxon>Dyella</taxon>
    </lineage>
</organism>
<name>A0A3S0RXZ5_9GAMM</name>
<dbReference type="AlphaFoldDB" id="A0A3S0RXZ5"/>
<proteinExistence type="predicted"/>
<sequence>MRDTLLIYLFLIDATTRSHHMKHKSLGLALAVACLFSSMQSIIAHAGCYDPRRVIEAMATPDEHGINPVVIAHRGLWRADTGTTVIAPENSPIALQKADEACIEAVELDVKTLADGTPVVMHDFNLGGTTDIGDLKGQPLFDPYKNTGYNPLASNTSLSDFRQLRLKNSRTMQTIGAWSAPLIKDVYDYYYRHRMSTALVWDVKTKEAVIALAKLVDADRRDYSHETTMPPISAADITVLKINATVYPNGADYASDMKKNGVTHAPKVIPIYTTNMEKALNDIHSSPLLSLESWKNSSSGYFLAPEIDLKQENGLLSETMNFATQNNLSVGIFNAIPDWLGGGETAGSSGIPSDKAFVNNNGECCYQLSSKYAEFNGQRDTDDKRGDWSFLYSQHFGSITTDRSTALIQDLNLKGRATDRYGKALWRSYAPESEVIIVSMLLN</sequence>
<dbReference type="PANTHER" id="PTHR46320">
    <property type="entry name" value="GLYCEROPHOSPHODIESTER PHOSPHODIESTERASE 1"/>
    <property type="match status" value="1"/>
</dbReference>
<dbReference type="GO" id="GO:0006644">
    <property type="term" value="P:phospholipid metabolic process"/>
    <property type="evidence" value="ECO:0007669"/>
    <property type="project" value="TreeGrafter"/>
</dbReference>
<dbReference type="GO" id="GO:0005886">
    <property type="term" value="C:plasma membrane"/>
    <property type="evidence" value="ECO:0007669"/>
    <property type="project" value="TreeGrafter"/>
</dbReference>
<keyword evidence="3" id="KW-1185">Reference proteome</keyword>
<dbReference type="GO" id="GO:0070291">
    <property type="term" value="P:N-acylethanolamine metabolic process"/>
    <property type="evidence" value="ECO:0007669"/>
    <property type="project" value="TreeGrafter"/>
</dbReference>